<keyword evidence="2" id="KW-0805">Transcription regulation</keyword>
<evidence type="ECO:0000256" key="3">
    <source>
        <dbReference type="ARBA" id="ARBA00023125"/>
    </source>
</evidence>
<evidence type="ECO:0000313" key="6">
    <source>
        <dbReference type="EMBL" id="GGE35321.1"/>
    </source>
</evidence>
<protein>
    <submittedName>
        <fullName evidence="6">LysR family transcriptional regulator</fullName>
    </submittedName>
</protein>
<proteinExistence type="inferred from homology"/>
<dbReference type="PANTHER" id="PTHR30419">
    <property type="entry name" value="HTH-TYPE TRANSCRIPTIONAL REGULATOR YBHD"/>
    <property type="match status" value="1"/>
</dbReference>
<feature type="domain" description="HTH lysR-type" evidence="5">
    <location>
        <begin position="1"/>
        <end position="58"/>
    </location>
</feature>
<keyword evidence="7" id="KW-1185">Reference proteome</keyword>
<dbReference type="Pfam" id="PF00126">
    <property type="entry name" value="HTH_1"/>
    <property type="match status" value="1"/>
</dbReference>
<evidence type="ECO:0000313" key="7">
    <source>
        <dbReference type="Proteomes" id="UP000628775"/>
    </source>
</evidence>
<dbReference type="InterPro" id="IPR036388">
    <property type="entry name" value="WH-like_DNA-bd_sf"/>
</dbReference>
<dbReference type="SUPFAM" id="SSF53850">
    <property type="entry name" value="Periplasmic binding protein-like II"/>
    <property type="match status" value="1"/>
</dbReference>
<dbReference type="InterPro" id="IPR005119">
    <property type="entry name" value="LysR_subst-bd"/>
</dbReference>
<name>A0A8J2VQK7_9BACL</name>
<dbReference type="InterPro" id="IPR050950">
    <property type="entry name" value="HTH-type_LysR_regulators"/>
</dbReference>
<comment type="caution">
    <text evidence="6">The sequence shown here is derived from an EMBL/GenBank/DDBJ whole genome shotgun (WGS) entry which is preliminary data.</text>
</comment>
<dbReference type="GO" id="GO:0005829">
    <property type="term" value="C:cytosol"/>
    <property type="evidence" value="ECO:0007669"/>
    <property type="project" value="TreeGrafter"/>
</dbReference>
<dbReference type="EMBL" id="BMIR01000004">
    <property type="protein sequence ID" value="GGE35321.1"/>
    <property type="molecule type" value="Genomic_DNA"/>
</dbReference>
<gene>
    <name evidence="6" type="ORF">GCM10011391_12540</name>
</gene>
<dbReference type="Gene3D" id="3.40.190.290">
    <property type="match status" value="1"/>
</dbReference>
<dbReference type="FunFam" id="1.10.10.10:FF:000001">
    <property type="entry name" value="LysR family transcriptional regulator"/>
    <property type="match status" value="1"/>
</dbReference>
<dbReference type="Gene3D" id="1.10.10.10">
    <property type="entry name" value="Winged helix-like DNA-binding domain superfamily/Winged helix DNA-binding domain"/>
    <property type="match status" value="1"/>
</dbReference>
<dbReference type="SUPFAM" id="SSF46785">
    <property type="entry name" value="Winged helix' DNA-binding domain"/>
    <property type="match status" value="1"/>
</dbReference>
<evidence type="ECO:0000256" key="4">
    <source>
        <dbReference type="ARBA" id="ARBA00023163"/>
    </source>
</evidence>
<dbReference type="GO" id="GO:0003677">
    <property type="term" value="F:DNA binding"/>
    <property type="evidence" value="ECO:0007669"/>
    <property type="project" value="UniProtKB-KW"/>
</dbReference>
<reference evidence="6" key="1">
    <citation type="journal article" date="2014" name="Int. J. Syst. Evol. Microbiol.">
        <title>Complete genome sequence of Corynebacterium casei LMG S-19264T (=DSM 44701T), isolated from a smear-ripened cheese.</title>
        <authorList>
            <consortium name="US DOE Joint Genome Institute (JGI-PGF)"/>
            <person name="Walter F."/>
            <person name="Albersmeier A."/>
            <person name="Kalinowski J."/>
            <person name="Ruckert C."/>
        </authorList>
    </citation>
    <scope>NUCLEOTIDE SEQUENCE</scope>
    <source>
        <strain evidence="6">CGMCC 1.15371</strain>
    </source>
</reference>
<comment type="similarity">
    <text evidence="1">Belongs to the LysR transcriptional regulatory family.</text>
</comment>
<evidence type="ECO:0000256" key="1">
    <source>
        <dbReference type="ARBA" id="ARBA00009437"/>
    </source>
</evidence>
<evidence type="ECO:0000259" key="5">
    <source>
        <dbReference type="PROSITE" id="PS50931"/>
    </source>
</evidence>
<dbReference type="InterPro" id="IPR000847">
    <property type="entry name" value="LysR_HTH_N"/>
</dbReference>
<sequence>MELRQLEYFIAICEELHFTKAADKMGISQPNLSLQIKALEEEIGTPLLDRIGKRIAITEAGHVLLKHAHDIFQTLHNARLEMDDLRHQRGGSLGVGALPSELDFRLTPMFIDFCKKYPNIKLRIFSEVKLTELVLSNEIDIGISAKPLFDSRLVIRPLVKEAYGIVVSKNNELSSKKSIALHELQGMPIVTYPKGFWARDFLENYCHQHGIHLNVVVETSSNPSLFNFVRENIAVAIQAQSLLESIENLNLCFIPIHDHPPIREMSLIYRSDRYLSHAAQAFIHFVEEQIKGNNSATK</sequence>
<dbReference type="InterPro" id="IPR036390">
    <property type="entry name" value="WH_DNA-bd_sf"/>
</dbReference>
<accession>A0A8J2VQK7</accession>
<dbReference type="GO" id="GO:0003700">
    <property type="term" value="F:DNA-binding transcription factor activity"/>
    <property type="evidence" value="ECO:0007669"/>
    <property type="project" value="InterPro"/>
</dbReference>
<dbReference type="Proteomes" id="UP000628775">
    <property type="component" value="Unassembled WGS sequence"/>
</dbReference>
<dbReference type="RefSeq" id="WP_188690818.1">
    <property type="nucleotide sequence ID" value="NZ_BMIR01000004.1"/>
</dbReference>
<evidence type="ECO:0000256" key="2">
    <source>
        <dbReference type="ARBA" id="ARBA00023015"/>
    </source>
</evidence>
<dbReference type="Pfam" id="PF03466">
    <property type="entry name" value="LysR_substrate"/>
    <property type="match status" value="1"/>
</dbReference>
<dbReference type="AlphaFoldDB" id="A0A8J2VQK7"/>
<dbReference type="PRINTS" id="PR00039">
    <property type="entry name" value="HTHLYSR"/>
</dbReference>
<dbReference type="PROSITE" id="PS50931">
    <property type="entry name" value="HTH_LYSR"/>
    <property type="match status" value="1"/>
</dbReference>
<keyword evidence="3" id="KW-0238">DNA-binding</keyword>
<dbReference type="CDD" id="cd05466">
    <property type="entry name" value="PBP2_LTTR_substrate"/>
    <property type="match status" value="1"/>
</dbReference>
<keyword evidence="4" id="KW-0804">Transcription</keyword>
<reference evidence="6" key="2">
    <citation type="submission" date="2020-09" db="EMBL/GenBank/DDBJ databases">
        <authorList>
            <person name="Sun Q."/>
            <person name="Zhou Y."/>
        </authorList>
    </citation>
    <scope>NUCLEOTIDE SEQUENCE</scope>
    <source>
        <strain evidence="6">CGMCC 1.15371</strain>
    </source>
</reference>
<organism evidence="6 7">
    <name type="scientific">Pullulanibacillus camelliae</name>
    <dbReference type="NCBI Taxonomy" id="1707096"/>
    <lineage>
        <taxon>Bacteria</taxon>
        <taxon>Bacillati</taxon>
        <taxon>Bacillota</taxon>
        <taxon>Bacilli</taxon>
        <taxon>Bacillales</taxon>
        <taxon>Sporolactobacillaceae</taxon>
        <taxon>Pullulanibacillus</taxon>
    </lineage>
</organism>
<dbReference type="PANTHER" id="PTHR30419:SF8">
    <property type="entry name" value="NITROGEN ASSIMILATION TRANSCRIPTIONAL ACTIVATOR-RELATED"/>
    <property type="match status" value="1"/>
</dbReference>